<feature type="transmembrane region" description="Helical" evidence="8">
    <location>
        <begin position="170"/>
        <end position="187"/>
    </location>
</feature>
<evidence type="ECO:0000256" key="6">
    <source>
        <dbReference type="ARBA" id="ARBA00022989"/>
    </source>
</evidence>
<feature type="transmembrane region" description="Helical" evidence="8">
    <location>
        <begin position="142"/>
        <end position="163"/>
    </location>
</feature>
<reference evidence="9 10" key="1">
    <citation type="journal article" date="2006" name="Genome Res.">
        <title>Skewed genomic variability in strains of the toxigenic bacterial pathogen, Clostridium perfringens.</title>
        <authorList>
            <person name="Myers G.S."/>
            <person name="Rasko D.A."/>
            <person name="Cheung J.K."/>
            <person name="Ravel J."/>
            <person name="Seshadri R."/>
            <person name="Deboy R.T."/>
            <person name="Ren Q."/>
            <person name="Varga J."/>
            <person name="Awad M.M."/>
            <person name="Brinkac L.M."/>
            <person name="Daugherty S.C."/>
            <person name="Haft D.H."/>
            <person name="Dodson R.J."/>
            <person name="Madupu R."/>
            <person name="Nelson W.C."/>
            <person name="Rosovitz M.J."/>
            <person name="Sullivan S.A."/>
            <person name="Khouri H."/>
            <person name="Dimitrov G.I."/>
            <person name="Watkins K.L."/>
            <person name="Mulligan S."/>
            <person name="Benton J."/>
            <person name="Radune D."/>
            <person name="Fisher D.J."/>
            <person name="Atkins H.S."/>
            <person name="Hiscox T."/>
            <person name="Jost B.H."/>
            <person name="Billington S.J."/>
            <person name="Songer J.G."/>
            <person name="McClane B.A."/>
            <person name="Titball R.W."/>
            <person name="Rood J.I."/>
            <person name="Melville S.B."/>
            <person name="Paulsen I.T."/>
        </authorList>
    </citation>
    <scope>NUCLEOTIDE SEQUENCE [LARGE SCALE GENOMIC DNA]</scope>
    <source>
        <strain evidence="10">ATCC 13124 / DSM 756 / JCM 1290 / NCIMB 6125 / NCTC 8237 / S 107 / Type A</strain>
    </source>
</reference>
<dbReference type="STRING" id="195103.CPF_0387"/>
<comment type="similarity">
    <text evidence="2">Belongs to the nicotinamide ribonucleoside (NR) uptake permease (TC 4.B.1) family.</text>
</comment>
<dbReference type="NCBIfam" id="TIGR01528">
    <property type="entry name" value="NMN_trans_PnuC"/>
    <property type="match status" value="1"/>
</dbReference>
<keyword evidence="10" id="KW-1185">Reference proteome</keyword>
<feature type="transmembrane region" description="Helical" evidence="8">
    <location>
        <begin position="120"/>
        <end position="136"/>
    </location>
</feature>
<sequence>MELMKKFTSYTCSPIFVVVACAICLLVGFSINSSIIEIFASVIGIINVWLLSREKVSNFIFGIITVVAYLYIYYNTGLYALAVLACFQVGFNIFGWYYWVKNSDQEDNVVTSGLTKKGQILWTIIILAAWAVWGYVEINILHAQNAILDSLTAVLGLVAQYWLSKKLYENWILWILSNILFIIIYILNGYYVMLILVAIQLILSISGLLEWYASFKEQGENKLTL</sequence>
<keyword evidence="3" id="KW-0813">Transport</keyword>
<dbReference type="PANTHER" id="PTHR36122">
    <property type="entry name" value="NICOTINAMIDE RIBOSIDE TRANSPORTER PNUC"/>
    <property type="match status" value="1"/>
</dbReference>
<comment type="subcellular location">
    <subcellularLocation>
        <location evidence="1">Cell membrane</location>
        <topology evidence="1">Multi-pass membrane protein</topology>
    </subcellularLocation>
</comment>
<evidence type="ECO:0000256" key="5">
    <source>
        <dbReference type="ARBA" id="ARBA00022692"/>
    </source>
</evidence>
<evidence type="ECO:0000256" key="1">
    <source>
        <dbReference type="ARBA" id="ARBA00004651"/>
    </source>
</evidence>
<evidence type="ECO:0000313" key="10">
    <source>
        <dbReference type="Proteomes" id="UP000001823"/>
    </source>
</evidence>
<dbReference type="KEGG" id="cpf:CPF_0387"/>
<evidence type="ECO:0000256" key="2">
    <source>
        <dbReference type="ARBA" id="ARBA00006669"/>
    </source>
</evidence>
<evidence type="ECO:0000313" key="9">
    <source>
        <dbReference type="EMBL" id="ABG83448.1"/>
    </source>
</evidence>
<dbReference type="InterPro" id="IPR006419">
    <property type="entry name" value="NMN_transpt_PnuC"/>
</dbReference>
<dbReference type="PaxDb" id="195103-CPF_0387"/>
<dbReference type="AlphaFoldDB" id="A0A0H2YR89"/>
<feature type="transmembrane region" description="Helical" evidence="8">
    <location>
        <begin position="58"/>
        <end position="74"/>
    </location>
</feature>
<dbReference type="Pfam" id="PF04973">
    <property type="entry name" value="NMN_transporter"/>
    <property type="match status" value="1"/>
</dbReference>
<dbReference type="eggNOG" id="COG3201">
    <property type="taxonomic scope" value="Bacteria"/>
</dbReference>
<dbReference type="Proteomes" id="UP000001823">
    <property type="component" value="Chromosome"/>
</dbReference>
<feature type="transmembrane region" description="Helical" evidence="8">
    <location>
        <begin position="35"/>
        <end position="51"/>
    </location>
</feature>
<dbReference type="HOGENOM" id="CLU_076589_1_0_9"/>
<keyword evidence="5 8" id="KW-0812">Transmembrane</keyword>
<keyword evidence="4" id="KW-1003">Cell membrane</keyword>
<feature type="transmembrane region" description="Helical" evidence="8">
    <location>
        <begin position="80"/>
        <end position="99"/>
    </location>
</feature>
<feature type="transmembrane region" description="Helical" evidence="8">
    <location>
        <begin position="193"/>
        <end position="213"/>
    </location>
</feature>
<keyword evidence="6 8" id="KW-1133">Transmembrane helix</keyword>
<dbReference type="RefSeq" id="WP_011590173.1">
    <property type="nucleotide sequence ID" value="NC_008261.1"/>
</dbReference>
<protein>
    <submittedName>
        <fullName evidence="9">Nicotinamide mononucleotide transporter PnuC</fullName>
    </submittedName>
</protein>
<dbReference type="PANTHER" id="PTHR36122:SF2">
    <property type="entry name" value="NICOTINAMIDE RIBOSIDE TRANSPORTER PNUC"/>
    <property type="match status" value="1"/>
</dbReference>
<evidence type="ECO:0000256" key="8">
    <source>
        <dbReference type="SAM" id="Phobius"/>
    </source>
</evidence>
<name>A0A0H2YR89_CLOP1</name>
<dbReference type="GO" id="GO:0034257">
    <property type="term" value="F:nicotinamide riboside transmembrane transporter activity"/>
    <property type="evidence" value="ECO:0007669"/>
    <property type="project" value="InterPro"/>
</dbReference>
<evidence type="ECO:0000256" key="4">
    <source>
        <dbReference type="ARBA" id="ARBA00022475"/>
    </source>
</evidence>
<accession>A0A0H2YR89</accession>
<proteinExistence type="inferred from homology"/>
<feature type="transmembrane region" description="Helical" evidence="8">
    <location>
        <begin position="7"/>
        <end position="29"/>
    </location>
</feature>
<dbReference type="PROSITE" id="PS51257">
    <property type="entry name" value="PROKAR_LIPOPROTEIN"/>
    <property type="match status" value="1"/>
</dbReference>
<evidence type="ECO:0000256" key="7">
    <source>
        <dbReference type="ARBA" id="ARBA00023136"/>
    </source>
</evidence>
<organism evidence="9 10">
    <name type="scientific">Clostridium perfringens (strain ATCC 13124 / DSM 756 / JCM 1290 / NCIMB 6125 / NCTC 8237 / Type A)</name>
    <dbReference type="NCBI Taxonomy" id="195103"/>
    <lineage>
        <taxon>Bacteria</taxon>
        <taxon>Bacillati</taxon>
        <taxon>Bacillota</taxon>
        <taxon>Clostridia</taxon>
        <taxon>Eubacteriales</taxon>
        <taxon>Clostridiaceae</taxon>
        <taxon>Clostridium</taxon>
    </lineage>
</organism>
<gene>
    <name evidence="9" type="ordered locus">CPF_0387</name>
</gene>
<dbReference type="GO" id="GO:0005886">
    <property type="term" value="C:plasma membrane"/>
    <property type="evidence" value="ECO:0007669"/>
    <property type="project" value="UniProtKB-SubCell"/>
</dbReference>
<dbReference type="EMBL" id="CP000246">
    <property type="protein sequence ID" value="ABG83448.1"/>
    <property type="molecule type" value="Genomic_DNA"/>
</dbReference>
<evidence type="ECO:0000256" key="3">
    <source>
        <dbReference type="ARBA" id="ARBA00022448"/>
    </source>
</evidence>
<keyword evidence="7 8" id="KW-0472">Membrane</keyword>